<dbReference type="GO" id="GO:0005737">
    <property type="term" value="C:cytoplasm"/>
    <property type="evidence" value="ECO:0007669"/>
    <property type="project" value="TreeGrafter"/>
</dbReference>
<dbReference type="InterPro" id="IPR006162">
    <property type="entry name" value="Ppantetheine_attach_site"/>
</dbReference>
<dbReference type="FunFam" id="1.10.1200.10:FF:000005">
    <property type="entry name" value="Nonribosomal peptide synthetase 1"/>
    <property type="match status" value="2"/>
</dbReference>
<reference evidence="7 8" key="1">
    <citation type="submission" date="2016-10" db="EMBL/GenBank/DDBJ databases">
        <title>Genome sequence of the ascomycete fungus Penicillium subrubescens.</title>
        <authorList>
            <person name="De Vries R.P."/>
            <person name="Peng M."/>
            <person name="Dilokpimol A."/>
            <person name="Hilden K."/>
            <person name="Makela M.R."/>
            <person name="Grigoriev I."/>
            <person name="Riley R."/>
            <person name="Granchi Z."/>
        </authorList>
    </citation>
    <scope>NUCLEOTIDE SEQUENCE [LARGE SCALE GENOMIC DNA]</scope>
    <source>
        <strain evidence="7 8">CBS 132785</strain>
    </source>
</reference>
<comment type="caution">
    <text evidence="7">The sequence shown here is derived from an EMBL/GenBank/DDBJ whole genome shotgun (WGS) entry which is preliminary data.</text>
</comment>
<dbReference type="PROSITE" id="PS00012">
    <property type="entry name" value="PHOSPHOPANTETHEINE"/>
    <property type="match status" value="1"/>
</dbReference>
<dbReference type="Gene3D" id="3.30.559.30">
    <property type="entry name" value="Nonribosomal peptide synthetase, condensation domain"/>
    <property type="match status" value="2"/>
</dbReference>
<dbReference type="InterPro" id="IPR010071">
    <property type="entry name" value="AA_adenyl_dom"/>
</dbReference>
<dbReference type="InterPro" id="IPR020806">
    <property type="entry name" value="PKS_PP-bd"/>
</dbReference>
<accession>A0A1Q5UMF5</accession>
<protein>
    <submittedName>
        <fullName evidence="7">Nonribosomal peptide synthetase 4</fullName>
    </submittedName>
</protein>
<comment type="similarity">
    <text evidence="4">Belongs to the NRP synthetase family.</text>
</comment>
<dbReference type="FunFam" id="3.40.50.12780:FF:000014">
    <property type="entry name" value="Nonribosomal peptide synthetase 1"/>
    <property type="match status" value="1"/>
</dbReference>
<dbReference type="InterPro" id="IPR045851">
    <property type="entry name" value="AMP-bd_C_sf"/>
</dbReference>
<dbReference type="PANTHER" id="PTHR45527">
    <property type="entry name" value="NONRIBOSOMAL PEPTIDE SYNTHETASE"/>
    <property type="match status" value="1"/>
</dbReference>
<dbReference type="EMBL" id="MNBE01000128">
    <property type="protein sequence ID" value="OKP13634.1"/>
    <property type="molecule type" value="Genomic_DNA"/>
</dbReference>
<gene>
    <name evidence="7" type="ORF">PENSUB_825</name>
</gene>
<dbReference type="GO" id="GO:0044550">
    <property type="term" value="P:secondary metabolite biosynthetic process"/>
    <property type="evidence" value="ECO:0007669"/>
    <property type="project" value="TreeGrafter"/>
</dbReference>
<dbReference type="NCBIfam" id="TIGR01733">
    <property type="entry name" value="AA-adenyl-dom"/>
    <property type="match status" value="1"/>
</dbReference>
<dbReference type="CDD" id="cd19542">
    <property type="entry name" value="CT_NRPS-like"/>
    <property type="match status" value="1"/>
</dbReference>
<name>A0A1Q5UMF5_9EURO</name>
<dbReference type="CDD" id="cd19545">
    <property type="entry name" value="FUM14_C_NRPS-like"/>
    <property type="match status" value="1"/>
</dbReference>
<keyword evidence="1" id="KW-0596">Phosphopantetheine</keyword>
<dbReference type="InterPro" id="IPR056896">
    <property type="entry name" value="SIDD_N"/>
</dbReference>
<dbReference type="Pfam" id="PF00501">
    <property type="entry name" value="AMP-binding"/>
    <property type="match status" value="1"/>
</dbReference>
<dbReference type="InterPro" id="IPR042099">
    <property type="entry name" value="ANL_N_sf"/>
</dbReference>
<keyword evidence="5" id="KW-0812">Transmembrane</keyword>
<dbReference type="InterPro" id="IPR036736">
    <property type="entry name" value="ACP-like_sf"/>
</dbReference>
<evidence type="ECO:0000256" key="1">
    <source>
        <dbReference type="ARBA" id="ARBA00022450"/>
    </source>
</evidence>
<dbReference type="FunFam" id="3.30.300.30:FF:000015">
    <property type="entry name" value="Nonribosomal peptide synthase SidD"/>
    <property type="match status" value="1"/>
</dbReference>
<evidence type="ECO:0000256" key="3">
    <source>
        <dbReference type="ARBA" id="ARBA00022598"/>
    </source>
</evidence>
<feature type="transmembrane region" description="Helical" evidence="5">
    <location>
        <begin position="12"/>
        <end position="34"/>
    </location>
</feature>
<proteinExistence type="inferred from homology"/>
<evidence type="ECO:0000313" key="7">
    <source>
        <dbReference type="EMBL" id="OKP13634.1"/>
    </source>
</evidence>
<evidence type="ECO:0000259" key="6">
    <source>
        <dbReference type="PROSITE" id="PS50075"/>
    </source>
</evidence>
<dbReference type="PROSITE" id="PS00455">
    <property type="entry name" value="AMP_BINDING"/>
    <property type="match status" value="1"/>
</dbReference>
<dbReference type="Proteomes" id="UP000186955">
    <property type="component" value="Unassembled WGS sequence"/>
</dbReference>
<dbReference type="Gene3D" id="3.40.50.12780">
    <property type="entry name" value="N-terminal domain of ligase-like"/>
    <property type="match status" value="2"/>
</dbReference>
<dbReference type="Gene3D" id="3.30.300.30">
    <property type="match status" value="2"/>
</dbReference>
<evidence type="ECO:0000256" key="5">
    <source>
        <dbReference type="SAM" id="Phobius"/>
    </source>
</evidence>
<dbReference type="CDD" id="cd05918">
    <property type="entry name" value="A_NRPS_SidN3_like"/>
    <property type="match status" value="1"/>
</dbReference>
<dbReference type="GO" id="GO:0043041">
    <property type="term" value="P:amino acid activation for nonribosomal peptide biosynthetic process"/>
    <property type="evidence" value="ECO:0007669"/>
    <property type="project" value="TreeGrafter"/>
</dbReference>
<sequence length="2179" mass="238740">MRYRDHTWKYKVLLVSDIHTTTFCIYTTSVIILASRQARQWRQILGTSVGSDHLGFTRSRSVIPFQNNPVAPGFSDNRKQAARVVTMGFIHIDDLPSQYEQPSESAVVQAKDQLNSTGARSFKVAGLVSDQVSTPTCMKEEIVLLSWLIVLLRTREDGRVSYEWAYQSQGDSSNGGGANKLSTDEVLPNLQDNVGETLTSISRHIENAKGSLKTAGSRASSLLLSTGSLSECSDGTNNDGVLKIQVSVQNGDLNICPLWHSENILPYTITRHIESLVDTIEMCISSPEKAVEGCLRATMHDLDTLWSWNNELPPTYDFCMHEMISERAREFPDKEAILSWDGALTYSEIDRYSTVLASTLREAGVVLHDFIPLCFEKSRWTIVAVLAVMKAGGTIVLMDPTLPLARLQNMAKQVNAKTMVSSGNQKVLASSILPDGQRFIVEADTFSHISTSQVLPELPPVPASALMYIIFTSGSTGTPKGVKISHSTYTSSAIPRAKAVGYTSTSRVLDFASYAFDVSIDSMLLTLGNGGCLCIPSDEDRLNDINEVIRKMRINYAGITPSMARILDADVIKSLDILGLGGEAASARDVTVWGQDTRIVIGYGPCECTIGCTINSSAATGRDYISIGPGNGAAMWIVDPNDHEVLMPVGAVGELLVEGPIVGQGYLNDPDKTAAAFIHDPSWLVAGHKGYAGRQGRLYKTGDLGVYDPDGSGGIVFVGRKDTQVKLRGQRVELGEIESQLNARLPSEATVIAEVIVPQGAGGQSTLVAFVSFKSAKGQEHLGIQSAELAPEQSQSLSDANADISKVLPRYMVPTAYIPVNYIPTLISGKTDRKRLRQFGTTVDLRELDQRTGNAVSRELTELEQRLRQAWGVALKLEAENIRLEDNFFALGGDSLAAMRLVSICRDQGLDLSVTSTFGNPTLSAMAEVVKICDGQVRSEVAAFSMITQAVESASIEASQACGVDRDAVEDIYPSTPTQESLFTFSLKSVKAYVAQRVACIPTHVSLDTWKKAWEDVIEASPILRSRLVQLQDPGLQQVVLKVGVDWKHSTNLDQYLEDDRSEKMQLGQNLARYAIVDNSIDGKRYMVWTVHHVLYDGWSEPVILEKVRNALGCQKIEMQAHMKDFVKFVRDTDEVAMHDFWRQELNGAVGPQFPRLPYRDYLPTPNGLVERIIPFEAGAGSPFTLATFIRGAWALVASQYTRSDDVVFGETLTGRDISLPGVEGIVGPLIATVPIRIHVSRNSTVELYLQAVQQGILARTPYQHMGMQNIRKVSRDAQHACEAGTGLVVQPEPEYEGSDLGFEYGDVVREALHFNPYPLMLACGIRKGGFRVCASFDSGLVSVSQMERVLAQLEVACSQLAKDLSRKVDEISCLPEEELTQIWRHNQTAPLSRDEASGKLRAREDIKQGSVYPPSVVHWVCDPRNPSLLSPIGCPGELWLEGACLSGETAESPAWLLAGSSEVTGRSGNMQPTGDIVQQQEDGSLVFVGRKENIVPVQGHAVDIADLETHFSRYLPSSIRAAAAAFQSSQGESDQVSELQLAVFVESQPSEGDNVELILENHDIVWDASDPQSLKTTVCASAPVVLVVALKRLDKFFRDSLPTHMMPSVYIVVDKLPTNHNLLNQLASKIPGPVLDQVHEGLQEAWKKSLAQASLTGPENILRSSWAKILGMQADQIDVDDNFFRLGGDSVLAMKLVSSLRAQGHSLTVADIFQHMRLGDAAKKLKVGQSPQAKVQPYKPFSVLGSIDVQQFLSEVIQPKLAHPTLSVQDVYPVTDTQALDVRGTIQIPRTSIQYNMLHFDSGIDRQRLFQACRDLVKTHDILRTVFIEENGTIFQVVLNELEVALTTHLADQDIDSFVKDLCAEDANSDFQLGSPFFKFIHVAGDDSKECLILGISHALYDGMSLPKLLQDLEALYIGKTVVDYEPFSSYIARVRDIRFQTKSLGYWSTLLDGSSLSLLDGTSYQPGDKGVFKSKPVESCQPLEDITTANLLTAAWALLLARRLSKTDVTFGGVTSGRMIDVANVENVVGPCYQLTPIRVQFQAEWTALNLLQFVQKQSAESAAHDFLGFEKIAKQCTSWPSNTQSFDSIVHHQDFDDFDTMPFAEGSCRVEISNPHGDAPYPFKVVSFVRGGKVHVGAVGAERDSALVDEILDDLAATVADLSNGSEAVLLDEKVF</sequence>
<dbReference type="SUPFAM" id="SSF56801">
    <property type="entry name" value="Acetyl-CoA synthetase-like"/>
    <property type="match status" value="2"/>
</dbReference>
<keyword evidence="2" id="KW-0597">Phosphoprotein</keyword>
<dbReference type="Pfam" id="PF00668">
    <property type="entry name" value="Condensation"/>
    <property type="match status" value="2"/>
</dbReference>
<dbReference type="SMART" id="SM00823">
    <property type="entry name" value="PKS_PP"/>
    <property type="match status" value="2"/>
</dbReference>
<evidence type="ECO:0000313" key="8">
    <source>
        <dbReference type="Proteomes" id="UP000186955"/>
    </source>
</evidence>
<dbReference type="InterPro" id="IPR000873">
    <property type="entry name" value="AMP-dep_synth/lig_dom"/>
</dbReference>
<dbReference type="GO" id="GO:0016874">
    <property type="term" value="F:ligase activity"/>
    <property type="evidence" value="ECO:0007669"/>
    <property type="project" value="UniProtKB-KW"/>
</dbReference>
<dbReference type="InterPro" id="IPR020845">
    <property type="entry name" value="AMP-binding_CS"/>
</dbReference>
<dbReference type="InterPro" id="IPR001242">
    <property type="entry name" value="Condensation_dom"/>
</dbReference>
<keyword evidence="5" id="KW-0472">Membrane</keyword>
<keyword evidence="5" id="KW-1133">Transmembrane helix</keyword>
<dbReference type="Pfam" id="PF00550">
    <property type="entry name" value="PP-binding"/>
    <property type="match status" value="2"/>
</dbReference>
<dbReference type="STRING" id="1316194.A0A1Q5UMF5"/>
<organism evidence="7 8">
    <name type="scientific">Penicillium subrubescens</name>
    <dbReference type="NCBI Taxonomy" id="1316194"/>
    <lineage>
        <taxon>Eukaryota</taxon>
        <taxon>Fungi</taxon>
        <taxon>Dikarya</taxon>
        <taxon>Ascomycota</taxon>
        <taxon>Pezizomycotina</taxon>
        <taxon>Eurotiomycetes</taxon>
        <taxon>Eurotiomycetidae</taxon>
        <taxon>Eurotiales</taxon>
        <taxon>Aspergillaceae</taxon>
        <taxon>Penicillium</taxon>
    </lineage>
</organism>
<dbReference type="InterPro" id="IPR023213">
    <property type="entry name" value="CAT-like_dom_sf"/>
</dbReference>
<dbReference type="Pfam" id="PF24895">
    <property type="entry name" value="SIDD_N"/>
    <property type="match status" value="1"/>
</dbReference>
<feature type="domain" description="Carrier" evidence="6">
    <location>
        <begin position="1654"/>
        <end position="1730"/>
    </location>
</feature>
<dbReference type="Gene3D" id="1.10.1200.10">
    <property type="entry name" value="ACP-like"/>
    <property type="match status" value="2"/>
</dbReference>
<feature type="domain" description="Carrier" evidence="6">
    <location>
        <begin position="858"/>
        <end position="934"/>
    </location>
</feature>
<dbReference type="InterPro" id="IPR009081">
    <property type="entry name" value="PP-bd_ACP"/>
</dbReference>
<evidence type="ECO:0000256" key="4">
    <source>
        <dbReference type="ARBA" id="ARBA00029454"/>
    </source>
</evidence>
<keyword evidence="8" id="KW-1185">Reference proteome</keyword>
<dbReference type="PANTHER" id="PTHR45527:SF3">
    <property type="entry name" value="SIDEROPHORE SYNTHETASE (EUROFUNG)"/>
    <property type="match status" value="1"/>
</dbReference>
<dbReference type="SUPFAM" id="SSF47336">
    <property type="entry name" value="ACP-like"/>
    <property type="match status" value="2"/>
</dbReference>
<evidence type="ECO:0000256" key="2">
    <source>
        <dbReference type="ARBA" id="ARBA00022553"/>
    </source>
</evidence>
<dbReference type="GO" id="GO:0031177">
    <property type="term" value="F:phosphopantetheine binding"/>
    <property type="evidence" value="ECO:0007669"/>
    <property type="project" value="InterPro"/>
</dbReference>
<dbReference type="Gene3D" id="3.30.559.10">
    <property type="entry name" value="Chloramphenicol acetyltransferase-like domain"/>
    <property type="match status" value="2"/>
</dbReference>
<keyword evidence="3" id="KW-0436">Ligase</keyword>
<dbReference type="PROSITE" id="PS50075">
    <property type="entry name" value="CARRIER"/>
    <property type="match status" value="2"/>
</dbReference>
<dbReference type="SUPFAM" id="SSF52777">
    <property type="entry name" value="CoA-dependent acyltransferases"/>
    <property type="match status" value="4"/>
</dbReference>
<dbReference type="FunFam" id="3.30.559.30:FF:000003">
    <property type="entry name" value="Nonribosomal peptide synthase SidD"/>
    <property type="match status" value="1"/>
</dbReference>